<keyword evidence="13" id="KW-1185">Reference proteome</keyword>
<keyword evidence="6 11" id="KW-0472">Membrane</keyword>
<dbReference type="EMBL" id="NEDP02003643">
    <property type="protein sequence ID" value="OWF48157.1"/>
    <property type="molecule type" value="Genomic_DNA"/>
</dbReference>
<dbReference type="AlphaFoldDB" id="A0A210QHE9"/>
<evidence type="ECO:0000256" key="11">
    <source>
        <dbReference type="SAM" id="Phobius"/>
    </source>
</evidence>
<feature type="transmembrane region" description="Helical" evidence="11">
    <location>
        <begin position="322"/>
        <end position="347"/>
    </location>
</feature>
<evidence type="ECO:0000256" key="7">
    <source>
        <dbReference type="ARBA" id="ARBA00023180"/>
    </source>
</evidence>
<reference evidence="12 13" key="1">
    <citation type="journal article" date="2017" name="Nat. Ecol. Evol.">
        <title>Scallop genome provides insights into evolution of bilaterian karyotype and development.</title>
        <authorList>
            <person name="Wang S."/>
            <person name="Zhang J."/>
            <person name="Jiao W."/>
            <person name="Li J."/>
            <person name="Xun X."/>
            <person name="Sun Y."/>
            <person name="Guo X."/>
            <person name="Huan P."/>
            <person name="Dong B."/>
            <person name="Zhang L."/>
            <person name="Hu X."/>
            <person name="Sun X."/>
            <person name="Wang J."/>
            <person name="Zhao C."/>
            <person name="Wang Y."/>
            <person name="Wang D."/>
            <person name="Huang X."/>
            <person name="Wang R."/>
            <person name="Lv J."/>
            <person name="Li Y."/>
            <person name="Zhang Z."/>
            <person name="Liu B."/>
            <person name="Lu W."/>
            <person name="Hui Y."/>
            <person name="Liang J."/>
            <person name="Zhou Z."/>
            <person name="Hou R."/>
            <person name="Li X."/>
            <person name="Liu Y."/>
            <person name="Li H."/>
            <person name="Ning X."/>
            <person name="Lin Y."/>
            <person name="Zhao L."/>
            <person name="Xing Q."/>
            <person name="Dou J."/>
            <person name="Li Y."/>
            <person name="Mao J."/>
            <person name="Guo H."/>
            <person name="Dou H."/>
            <person name="Li T."/>
            <person name="Mu C."/>
            <person name="Jiang W."/>
            <person name="Fu Q."/>
            <person name="Fu X."/>
            <person name="Miao Y."/>
            <person name="Liu J."/>
            <person name="Yu Q."/>
            <person name="Li R."/>
            <person name="Liao H."/>
            <person name="Li X."/>
            <person name="Kong Y."/>
            <person name="Jiang Z."/>
            <person name="Chourrout D."/>
            <person name="Li R."/>
            <person name="Bao Z."/>
        </authorList>
    </citation>
    <scope>NUCLEOTIDE SEQUENCE [LARGE SCALE GENOMIC DNA]</scope>
    <source>
        <strain evidence="12 13">PY_sf001</strain>
    </source>
</reference>
<feature type="binding site" evidence="8">
    <location>
        <position position="396"/>
    </location>
    <ligand>
        <name>Na(+)</name>
        <dbReference type="ChEBI" id="CHEBI:29101"/>
        <label>1</label>
    </ligand>
</feature>
<evidence type="ECO:0000256" key="9">
    <source>
        <dbReference type="PIRSR" id="PIRSR600175-2"/>
    </source>
</evidence>
<keyword evidence="7" id="KW-0325">Glycoprotein</keyword>
<dbReference type="InterPro" id="IPR000175">
    <property type="entry name" value="Na/ntran_symport"/>
</dbReference>
<evidence type="ECO:0000256" key="4">
    <source>
        <dbReference type="ARBA" id="ARBA00022692"/>
    </source>
</evidence>
<feature type="transmembrane region" description="Helical" evidence="11">
    <location>
        <begin position="30"/>
        <end position="48"/>
    </location>
</feature>
<dbReference type="GO" id="GO:0015179">
    <property type="term" value="F:L-amino acid transmembrane transporter activity"/>
    <property type="evidence" value="ECO:0007669"/>
    <property type="project" value="TreeGrafter"/>
</dbReference>
<evidence type="ECO:0000313" key="12">
    <source>
        <dbReference type="EMBL" id="OWF48157.1"/>
    </source>
</evidence>
<keyword evidence="5 11" id="KW-1133">Transmembrane helix</keyword>
<evidence type="ECO:0000256" key="10">
    <source>
        <dbReference type="RuleBase" id="RU003732"/>
    </source>
</evidence>
<dbReference type="PANTHER" id="PTHR11616:SF321">
    <property type="entry name" value="SODIUM-DEPENDENT NUTRIENT AMINO ACID TRANSPORTER 1-RELATED"/>
    <property type="match status" value="1"/>
</dbReference>
<feature type="transmembrane region" description="Helical" evidence="11">
    <location>
        <begin position="494"/>
        <end position="517"/>
    </location>
</feature>
<organism evidence="12 13">
    <name type="scientific">Mizuhopecten yessoensis</name>
    <name type="common">Japanese scallop</name>
    <name type="synonym">Patinopecten yessoensis</name>
    <dbReference type="NCBI Taxonomy" id="6573"/>
    <lineage>
        <taxon>Eukaryota</taxon>
        <taxon>Metazoa</taxon>
        <taxon>Spiralia</taxon>
        <taxon>Lophotrochozoa</taxon>
        <taxon>Mollusca</taxon>
        <taxon>Bivalvia</taxon>
        <taxon>Autobranchia</taxon>
        <taxon>Pteriomorphia</taxon>
        <taxon>Pectinida</taxon>
        <taxon>Pectinoidea</taxon>
        <taxon>Pectinidae</taxon>
        <taxon>Mizuhopecten</taxon>
    </lineage>
</organism>
<protein>
    <recommendedName>
        <fullName evidence="10">Transporter</fullName>
    </recommendedName>
</protein>
<keyword evidence="8" id="KW-0479">Metal-binding</keyword>
<dbReference type="GO" id="GO:0005886">
    <property type="term" value="C:plasma membrane"/>
    <property type="evidence" value="ECO:0007669"/>
    <property type="project" value="TreeGrafter"/>
</dbReference>
<evidence type="ECO:0000256" key="5">
    <source>
        <dbReference type="ARBA" id="ARBA00022989"/>
    </source>
</evidence>
<dbReference type="GO" id="GO:0005283">
    <property type="term" value="F:amino acid:sodium symporter activity"/>
    <property type="evidence" value="ECO:0007669"/>
    <property type="project" value="TreeGrafter"/>
</dbReference>
<evidence type="ECO:0000256" key="2">
    <source>
        <dbReference type="ARBA" id="ARBA00006459"/>
    </source>
</evidence>
<comment type="subcellular location">
    <subcellularLocation>
        <location evidence="1">Membrane</location>
        <topology evidence="1">Multi-pass membrane protein</topology>
    </subcellularLocation>
</comment>
<dbReference type="GO" id="GO:0046872">
    <property type="term" value="F:metal ion binding"/>
    <property type="evidence" value="ECO:0007669"/>
    <property type="project" value="UniProtKB-KW"/>
</dbReference>
<evidence type="ECO:0000256" key="3">
    <source>
        <dbReference type="ARBA" id="ARBA00022448"/>
    </source>
</evidence>
<dbReference type="GO" id="GO:0089718">
    <property type="term" value="P:amino acid import across plasma membrane"/>
    <property type="evidence" value="ECO:0007669"/>
    <property type="project" value="TreeGrafter"/>
</dbReference>
<sequence>MELDEIEADLINKGTEKSKRFPDRDNWSNSFEYLLSLIGFTIGLGSIWRFPYLCLKNGGGAFLIPFFFFTLLCGVPLYFLELSLGQFSGRSAVLAWSLCPLFEGIGYSVTMLSMLGAWYYGPVMAWVLLYIGYSFFPTQPWSTCDNIWNTDACVVLRMGNPTGTNNSTAITSLKANTSKTNEQGFYPTAATEFWRYKILNASPGIEDWGTPQWHLILALFFSYASSFLCIIKGVKSVGKVVYVTALGPFVLLVVILIRSLFLEGSTDGIIMYLKPDLSKLLSYQIWLEAAMQVFYSLGPVWGGVTTIASYHKFRGNILKNTMIIVAVHTFSNCLCGLVVFSILGFLAHEAGLSITEVAESGPGLVFLVYPEFLTRLPLPQIWAVIFFSMLFMVGLDSQLGCLETLISALMDIFPKTLGRRKHLVIATVFALYFSTGTIFSTQGGVYIFQFIDWYLSAFIIFLVAFLECIIAGWIYGAERMSRDIQLMTGRSIPVFVRVSWSFIIPTLMLIAGIGVALKFERPVYRGYVYPDYLGIVGMFVALFLVLPIPIVMVKRLLQSPGSFMQVCLKRTENSSSV</sequence>
<dbReference type="OrthoDB" id="6150485at2759"/>
<dbReference type="PANTHER" id="PTHR11616">
    <property type="entry name" value="SODIUM/CHLORIDE DEPENDENT TRANSPORTER"/>
    <property type="match status" value="1"/>
</dbReference>
<gene>
    <name evidence="12" type="ORF">KP79_PYT14440</name>
</gene>
<dbReference type="InterPro" id="IPR037272">
    <property type="entry name" value="SNS_sf"/>
</dbReference>
<feature type="transmembrane region" description="Helical" evidence="11">
    <location>
        <begin position="453"/>
        <end position="474"/>
    </location>
</feature>
<dbReference type="Proteomes" id="UP000242188">
    <property type="component" value="Unassembled WGS sequence"/>
</dbReference>
<dbReference type="PROSITE" id="PS00610">
    <property type="entry name" value="NA_NEUROTRAN_SYMP_1"/>
    <property type="match status" value="1"/>
</dbReference>
<keyword evidence="8" id="KW-0915">Sodium</keyword>
<evidence type="ECO:0000256" key="1">
    <source>
        <dbReference type="ARBA" id="ARBA00004141"/>
    </source>
</evidence>
<feature type="transmembrane region" description="Helical" evidence="11">
    <location>
        <begin position="117"/>
        <end position="136"/>
    </location>
</feature>
<feature type="disulfide bond" evidence="9">
    <location>
        <begin position="144"/>
        <end position="153"/>
    </location>
</feature>
<feature type="transmembrane region" description="Helical" evidence="11">
    <location>
        <begin position="240"/>
        <end position="261"/>
    </location>
</feature>
<evidence type="ECO:0000256" key="6">
    <source>
        <dbReference type="ARBA" id="ARBA00023136"/>
    </source>
</evidence>
<comment type="similarity">
    <text evidence="2 10">Belongs to the sodium:neurotransmitter symporter (SNF) (TC 2.A.22) family.</text>
</comment>
<dbReference type="PROSITE" id="PS50267">
    <property type="entry name" value="NA_NEUROTRAN_SYMP_3"/>
    <property type="match status" value="1"/>
</dbReference>
<feature type="transmembrane region" description="Helical" evidence="11">
    <location>
        <begin position="281"/>
        <end position="310"/>
    </location>
</feature>
<feature type="transmembrane region" description="Helical" evidence="11">
    <location>
        <begin position="423"/>
        <end position="447"/>
    </location>
</feature>
<feature type="binding site" evidence="8">
    <location>
        <position position="397"/>
    </location>
    <ligand>
        <name>Na(+)</name>
        <dbReference type="ChEBI" id="CHEBI:29101"/>
        <label>1</label>
    </ligand>
</feature>
<evidence type="ECO:0000313" key="13">
    <source>
        <dbReference type="Proteomes" id="UP000242188"/>
    </source>
</evidence>
<feature type="transmembrane region" description="Helical" evidence="11">
    <location>
        <begin position="92"/>
        <end position="110"/>
    </location>
</feature>
<keyword evidence="4 10" id="KW-0812">Transmembrane</keyword>
<feature type="transmembrane region" description="Helical" evidence="11">
    <location>
        <begin position="381"/>
        <end position="402"/>
    </location>
</feature>
<proteinExistence type="inferred from homology"/>
<feature type="transmembrane region" description="Helical" evidence="11">
    <location>
        <begin position="532"/>
        <end position="553"/>
    </location>
</feature>
<keyword evidence="10" id="KW-0769">Symport</keyword>
<feature type="transmembrane region" description="Helical" evidence="11">
    <location>
        <begin position="213"/>
        <end position="231"/>
    </location>
</feature>
<comment type="caution">
    <text evidence="12">The sequence shown here is derived from an EMBL/GenBank/DDBJ whole genome shotgun (WGS) entry which is preliminary data.</text>
</comment>
<evidence type="ECO:0000256" key="8">
    <source>
        <dbReference type="PIRSR" id="PIRSR600175-1"/>
    </source>
</evidence>
<accession>A0A210QHE9</accession>
<keyword evidence="3 10" id="KW-0813">Transport</keyword>
<dbReference type="SUPFAM" id="SSF161070">
    <property type="entry name" value="SNF-like"/>
    <property type="match status" value="1"/>
</dbReference>
<name>A0A210QHE9_MIZYE</name>
<feature type="transmembrane region" description="Helical" evidence="11">
    <location>
        <begin position="60"/>
        <end position="80"/>
    </location>
</feature>
<keyword evidence="9" id="KW-1015">Disulfide bond</keyword>
<feature type="binding site" evidence="8">
    <location>
        <position position="296"/>
    </location>
    <ligand>
        <name>Na(+)</name>
        <dbReference type="ChEBI" id="CHEBI:29101"/>
        <label>1</label>
    </ligand>
</feature>
<feature type="binding site" evidence="8">
    <location>
        <position position="39"/>
    </location>
    <ligand>
        <name>Na(+)</name>
        <dbReference type="ChEBI" id="CHEBI:29101"/>
        <label>1</label>
    </ligand>
</feature>
<dbReference type="PRINTS" id="PR00176">
    <property type="entry name" value="NANEUSMPORT"/>
</dbReference>
<dbReference type="Pfam" id="PF00209">
    <property type="entry name" value="SNF"/>
    <property type="match status" value="1"/>
</dbReference>